<keyword evidence="3" id="KW-1185">Reference proteome</keyword>
<feature type="region of interest" description="Disordered" evidence="1">
    <location>
        <begin position="76"/>
        <end position="109"/>
    </location>
</feature>
<dbReference type="EMBL" id="KV417481">
    <property type="protein sequence ID" value="KZP33707.1"/>
    <property type="molecule type" value="Genomic_DNA"/>
</dbReference>
<evidence type="ECO:0000313" key="2">
    <source>
        <dbReference type="EMBL" id="KZP33707.1"/>
    </source>
</evidence>
<name>A0A166WFK2_9AGAM</name>
<accession>A0A166WFK2</accession>
<reference evidence="2 3" key="1">
    <citation type="journal article" date="2016" name="Mol. Biol. Evol.">
        <title>Comparative Genomics of Early-Diverging Mushroom-Forming Fungi Provides Insights into the Origins of Lignocellulose Decay Capabilities.</title>
        <authorList>
            <person name="Nagy L.G."/>
            <person name="Riley R."/>
            <person name="Tritt A."/>
            <person name="Adam C."/>
            <person name="Daum C."/>
            <person name="Floudas D."/>
            <person name="Sun H."/>
            <person name="Yadav J.S."/>
            <person name="Pangilinan J."/>
            <person name="Larsson K.H."/>
            <person name="Matsuura K."/>
            <person name="Barry K."/>
            <person name="Labutti K."/>
            <person name="Kuo R."/>
            <person name="Ohm R.A."/>
            <person name="Bhattacharya S.S."/>
            <person name="Shirouzu T."/>
            <person name="Yoshinaga Y."/>
            <person name="Martin F.M."/>
            <person name="Grigoriev I.V."/>
            <person name="Hibbett D.S."/>
        </authorList>
    </citation>
    <scope>NUCLEOTIDE SEQUENCE [LARGE SCALE GENOMIC DNA]</scope>
    <source>
        <strain evidence="2 3">CBS 109695</strain>
    </source>
</reference>
<evidence type="ECO:0000313" key="3">
    <source>
        <dbReference type="Proteomes" id="UP000076532"/>
    </source>
</evidence>
<protein>
    <submittedName>
        <fullName evidence="2">Uncharacterized protein</fullName>
    </submittedName>
</protein>
<dbReference type="Proteomes" id="UP000076532">
    <property type="component" value="Unassembled WGS sequence"/>
</dbReference>
<feature type="region of interest" description="Disordered" evidence="1">
    <location>
        <begin position="1"/>
        <end position="54"/>
    </location>
</feature>
<proteinExistence type="predicted"/>
<organism evidence="2 3">
    <name type="scientific">Athelia psychrophila</name>
    <dbReference type="NCBI Taxonomy" id="1759441"/>
    <lineage>
        <taxon>Eukaryota</taxon>
        <taxon>Fungi</taxon>
        <taxon>Dikarya</taxon>
        <taxon>Basidiomycota</taxon>
        <taxon>Agaricomycotina</taxon>
        <taxon>Agaricomycetes</taxon>
        <taxon>Agaricomycetidae</taxon>
        <taxon>Atheliales</taxon>
        <taxon>Atheliaceae</taxon>
        <taxon>Athelia</taxon>
    </lineage>
</organism>
<gene>
    <name evidence="2" type="ORF">FIBSPDRAFT_1035730</name>
</gene>
<sequence length="193" mass="20822">MLEDSRFIPGISVEPPTDPHAPEMERNQGSDQDGSLFAQGYPSGSAPRGIAKINTQSHTLAGSLANPGGIWEARSPAFSESGFSNPSSPVNQYTDDASDHGGDNHISPSNELFDFDSADFLNLSALPNVPLTSPRWRTSQDEFIPGCDSSSPAVLLSPFTHRDLPHTHTRRSVRLLIVPAYLGMASHLSRQLT</sequence>
<feature type="compositionally biased region" description="Polar residues" evidence="1">
    <location>
        <begin position="81"/>
        <end position="95"/>
    </location>
</feature>
<evidence type="ECO:0000256" key="1">
    <source>
        <dbReference type="SAM" id="MobiDB-lite"/>
    </source>
</evidence>
<dbReference type="AlphaFoldDB" id="A0A166WFK2"/>